<protein>
    <submittedName>
        <fullName evidence="2">Cytochrome C biogenesis protein ccsA</fullName>
    </submittedName>
</protein>
<dbReference type="InterPro" id="IPR053781">
    <property type="entry name" value="F-box_AtFBL13-like"/>
</dbReference>
<dbReference type="PANTHER" id="PTHR32212:SF269">
    <property type="entry name" value="F-BOX_RNI_FBD-LIKE DOMAIN PROTEIN"/>
    <property type="match status" value="1"/>
</dbReference>
<dbReference type="InterPro" id="IPR036047">
    <property type="entry name" value="F-box-like_dom_sf"/>
</dbReference>
<dbReference type="PaxDb" id="3880-AES69875"/>
<reference evidence="3" key="3">
    <citation type="submission" date="2015-04" db="UniProtKB">
        <authorList>
            <consortium name="EnsemblPlants"/>
        </authorList>
    </citation>
    <scope>IDENTIFICATION</scope>
    <source>
        <strain evidence="3">cv. Jemalong A17</strain>
    </source>
</reference>
<dbReference type="HOGENOM" id="CLU_010721_2_0_1"/>
<organism evidence="2 4">
    <name type="scientific">Medicago truncatula</name>
    <name type="common">Barrel medic</name>
    <name type="synonym">Medicago tribuloides</name>
    <dbReference type="NCBI Taxonomy" id="3880"/>
    <lineage>
        <taxon>Eukaryota</taxon>
        <taxon>Viridiplantae</taxon>
        <taxon>Streptophyta</taxon>
        <taxon>Embryophyta</taxon>
        <taxon>Tracheophyta</taxon>
        <taxon>Spermatophyta</taxon>
        <taxon>Magnoliopsida</taxon>
        <taxon>eudicotyledons</taxon>
        <taxon>Gunneridae</taxon>
        <taxon>Pentapetalae</taxon>
        <taxon>rosids</taxon>
        <taxon>fabids</taxon>
        <taxon>Fabales</taxon>
        <taxon>Fabaceae</taxon>
        <taxon>Papilionoideae</taxon>
        <taxon>50 kb inversion clade</taxon>
        <taxon>NPAAA clade</taxon>
        <taxon>Hologalegina</taxon>
        <taxon>IRL clade</taxon>
        <taxon>Trifolieae</taxon>
        <taxon>Medicago</taxon>
    </lineage>
</organism>
<accession>G7IX99</accession>
<gene>
    <name evidence="2" type="ordered locus">MTR_3g036320</name>
</gene>
<reference evidence="2 4" key="2">
    <citation type="journal article" date="2014" name="BMC Genomics">
        <title>An improved genome release (version Mt4.0) for the model legume Medicago truncatula.</title>
        <authorList>
            <person name="Tang H."/>
            <person name="Krishnakumar V."/>
            <person name="Bidwell S."/>
            <person name="Rosen B."/>
            <person name="Chan A."/>
            <person name="Zhou S."/>
            <person name="Gentzbittel L."/>
            <person name="Childs K.L."/>
            <person name="Yandell M."/>
            <person name="Gundlach H."/>
            <person name="Mayer K.F."/>
            <person name="Schwartz D.C."/>
            <person name="Town C.D."/>
        </authorList>
    </citation>
    <scope>GENOME REANNOTATION</scope>
    <source>
        <strain evidence="3 4">cv. Jemalong A17</strain>
    </source>
</reference>
<evidence type="ECO:0000313" key="2">
    <source>
        <dbReference type="EMBL" id="AES69875.1"/>
    </source>
</evidence>
<dbReference type="STRING" id="3880.G7IX99"/>
<reference evidence="2 4" key="1">
    <citation type="journal article" date="2011" name="Nature">
        <title>The Medicago genome provides insight into the evolution of rhizobial symbioses.</title>
        <authorList>
            <person name="Young N.D."/>
            <person name="Debelle F."/>
            <person name="Oldroyd G.E."/>
            <person name="Geurts R."/>
            <person name="Cannon S.B."/>
            <person name="Udvardi M.K."/>
            <person name="Benedito V.A."/>
            <person name="Mayer K.F."/>
            <person name="Gouzy J."/>
            <person name="Schoof H."/>
            <person name="Van de Peer Y."/>
            <person name="Proost S."/>
            <person name="Cook D.R."/>
            <person name="Meyers B.C."/>
            <person name="Spannagl M."/>
            <person name="Cheung F."/>
            <person name="De Mita S."/>
            <person name="Krishnakumar V."/>
            <person name="Gundlach H."/>
            <person name="Zhou S."/>
            <person name="Mudge J."/>
            <person name="Bharti A.K."/>
            <person name="Murray J.D."/>
            <person name="Naoumkina M.A."/>
            <person name="Rosen B."/>
            <person name="Silverstein K.A."/>
            <person name="Tang H."/>
            <person name="Rombauts S."/>
            <person name="Zhao P.X."/>
            <person name="Zhou P."/>
            <person name="Barbe V."/>
            <person name="Bardou P."/>
            <person name="Bechner M."/>
            <person name="Bellec A."/>
            <person name="Berger A."/>
            <person name="Berges H."/>
            <person name="Bidwell S."/>
            <person name="Bisseling T."/>
            <person name="Choisne N."/>
            <person name="Couloux A."/>
            <person name="Denny R."/>
            <person name="Deshpande S."/>
            <person name="Dai X."/>
            <person name="Doyle J.J."/>
            <person name="Dudez A.M."/>
            <person name="Farmer A.D."/>
            <person name="Fouteau S."/>
            <person name="Franken C."/>
            <person name="Gibelin C."/>
            <person name="Gish J."/>
            <person name="Goldstein S."/>
            <person name="Gonzalez A.J."/>
            <person name="Green P.J."/>
            <person name="Hallab A."/>
            <person name="Hartog M."/>
            <person name="Hua A."/>
            <person name="Humphray S.J."/>
            <person name="Jeong D.H."/>
            <person name="Jing Y."/>
            <person name="Jocker A."/>
            <person name="Kenton S.M."/>
            <person name="Kim D.J."/>
            <person name="Klee K."/>
            <person name="Lai H."/>
            <person name="Lang C."/>
            <person name="Lin S."/>
            <person name="Macmil S.L."/>
            <person name="Magdelenat G."/>
            <person name="Matthews L."/>
            <person name="McCorrison J."/>
            <person name="Monaghan E.L."/>
            <person name="Mun J.H."/>
            <person name="Najar F.Z."/>
            <person name="Nicholson C."/>
            <person name="Noirot C."/>
            <person name="O'Bleness M."/>
            <person name="Paule C.R."/>
            <person name="Poulain J."/>
            <person name="Prion F."/>
            <person name="Qin B."/>
            <person name="Qu C."/>
            <person name="Retzel E.F."/>
            <person name="Riddle C."/>
            <person name="Sallet E."/>
            <person name="Samain S."/>
            <person name="Samson N."/>
            <person name="Sanders I."/>
            <person name="Saurat O."/>
            <person name="Scarpelli C."/>
            <person name="Schiex T."/>
            <person name="Segurens B."/>
            <person name="Severin A.J."/>
            <person name="Sherrier D.J."/>
            <person name="Shi R."/>
            <person name="Sims S."/>
            <person name="Singer S.R."/>
            <person name="Sinharoy S."/>
            <person name="Sterck L."/>
            <person name="Viollet A."/>
            <person name="Wang B.B."/>
            <person name="Wang K."/>
            <person name="Wang M."/>
            <person name="Wang X."/>
            <person name="Warfsmann J."/>
            <person name="Weissenbach J."/>
            <person name="White D.D."/>
            <person name="White J.D."/>
            <person name="Wiley G.B."/>
            <person name="Wincker P."/>
            <person name="Xing Y."/>
            <person name="Yang L."/>
            <person name="Yao Z."/>
            <person name="Ying F."/>
            <person name="Zhai J."/>
            <person name="Zhou L."/>
            <person name="Zuber A."/>
            <person name="Denarie J."/>
            <person name="Dixon R.A."/>
            <person name="May G.D."/>
            <person name="Schwartz D.C."/>
            <person name="Rogers J."/>
            <person name="Quetier F."/>
            <person name="Town C.D."/>
            <person name="Roe B.A."/>
        </authorList>
    </citation>
    <scope>NUCLEOTIDE SEQUENCE [LARGE SCALE GENOMIC DNA]</scope>
    <source>
        <strain evidence="2">A17</strain>
        <strain evidence="3 4">cv. Jemalong A17</strain>
    </source>
</reference>
<evidence type="ECO:0000259" key="1">
    <source>
        <dbReference type="PROSITE" id="PS50181"/>
    </source>
</evidence>
<proteinExistence type="predicted"/>
<dbReference type="Proteomes" id="UP000002051">
    <property type="component" value="Chromosome 3"/>
</dbReference>
<evidence type="ECO:0000313" key="4">
    <source>
        <dbReference type="Proteomes" id="UP000002051"/>
    </source>
</evidence>
<dbReference type="SUPFAM" id="SSF52047">
    <property type="entry name" value="RNI-like"/>
    <property type="match status" value="1"/>
</dbReference>
<dbReference type="PROSITE" id="PS50181">
    <property type="entry name" value="FBOX"/>
    <property type="match status" value="1"/>
</dbReference>
<keyword evidence="4" id="KW-1185">Reference proteome</keyword>
<dbReference type="Pfam" id="PF00646">
    <property type="entry name" value="F-box"/>
    <property type="match status" value="1"/>
</dbReference>
<dbReference type="EMBL" id="CM001219">
    <property type="protein sequence ID" value="AES69875.1"/>
    <property type="molecule type" value="Genomic_DNA"/>
</dbReference>
<dbReference type="Gene3D" id="3.80.10.10">
    <property type="entry name" value="Ribonuclease Inhibitor"/>
    <property type="match status" value="1"/>
</dbReference>
<dbReference type="InterPro" id="IPR032675">
    <property type="entry name" value="LRR_dom_sf"/>
</dbReference>
<sequence>MKKGKSKRNNHSECQENNKVSLSNFPDCILLYILSFLSTKEVVQTLILSKRWKNVWKNLPTLTLIASYFNTGKGFTEFVSKVMSLRDASTSLHNLEFRCHDIVDPFLLTSILEYAVSHNVRRLKILTRCDIQRFPTCLFSCHSLTSLHLSVCHPKQFSMCTLFPNSLNLPSLTNLYLCHISFCVGDDGSVEPFSKLTSLTSLMIVYCEIVDAQNLCISSTKLVQLTIYMISYAPETYFGIDISTPSLCTFEFHGIPIQKLHRSKRNLSSIKHVCIDLITLWNSVEVSLVLLNWLVELANIESLTVSSTTLQVLSLVPDLLTIELPFLCHLKSLKVEKRQISSIPDGMVDFLLQHAPSASVVIYY</sequence>
<evidence type="ECO:0000313" key="3">
    <source>
        <dbReference type="EnsemblPlants" id="AES69875"/>
    </source>
</evidence>
<dbReference type="InterPro" id="IPR001810">
    <property type="entry name" value="F-box_dom"/>
</dbReference>
<name>G7IX99_MEDTR</name>
<dbReference type="Gene3D" id="1.20.1280.50">
    <property type="match status" value="1"/>
</dbReference>
<feature type="domain" description="F-box" evidence="1">
    <location>
        <begin position="19"/>
        <end position="68"/>
    </location>
</feature>
<dbReference type="SUPFAM" id="SSF81383">
    <property type="entry name" value="F-box domain"/>
    <property type="match status" value="1"/>
</dbReference>
<dbReference type="AlphaFoldDB" id="G7IX99"/>
<dbReference type="PANTHER" id="PTHR32212">
    <property type="entry name" value="CYCLIN-LIKE F-BOX"/>
    <property type="match status" value="1"/>
</dbReference>
<dbReference type="EnsemblPlants" id="AES69875">
    <property type="protein sequence ID" value="AES69875"/>
    <property type="gene ID" value="MTR_3g036320"/>
</dbReference>
<dbReference type="OMA" id="FCANDDG"/>
<dbReference type="CDD" id="cd22160">
    <property type="entry name" value="F-box_AtFBL13-like"/>
    <property type="match status" value="1"/>
</dbReference>